<dbReference type="PANTHER" id="PTHR45947">
    <property type="entry name" value="SULFOQUINOVOSYL TRANSFERASE SQD2"/>
    <property type="match status" value="1"/>
</dbReference>
<dbReference type="Proteomes" id="UP000237684">
    <property type="component" value="Unassembled WGS sequence"/>
</dbReference>
<organism evidence="3 4">
    <name type="scientific">Abditibacterium utsteinense</name>
    <dbReference type="NCBI Taxonomy" id="1960156"/>
    <lineage>
        <taxon>Bacteria</taxon>
        <taxon>Pseudomonadati</taxon>
        <taxon>Abditibacteriota</taxon>
        <taxon>Abditibacteriia</taxon>
        <taxon>Abditibacteriales</taxon>
        <taxon>Abditibacteriaceae</taxon>
        <taxon>Abditibacterium</taxon>
    </lineage>
</organism>
<dbReference type="Pfam" id="PF13439">
    <property type="entry name" value="Glyco_transf_4"/>
    <property type="match status" value="1"/>
</dbReference>
<dbReference type="OrthoDB" id="9806653at2"/>
<keyword evidence="4" id="KW-1185">Reference proteome</keyword>
<dbReference type="InterPro" id="IPR001296">
    <property type="entry name" value="Glyco_trans_1"/>
</dbReference>
<dbReference type="EMBL" id="NIGF01000009">
    <property type="protein sequence ID" value="PQV63705.1"/>
    <property type="molecule type" value="Genomic_DNA"/>
</dbReference>
<comment type="caution">
    <text evidence="3">The sequence shown here is derived from an EMBL/GenBank/DDBJ whole genome shotgun (WGS) entry which is preliminary data.</text>
</comment>
<evidence type="ECO:0000313" key="3">
    <source>
        <dbReference type="EMBL" id="PQV63705.1"/>
    </source>
</evidence>
<dbReference type="InterPro" id="IPR028098">
    <property type="entry name" value="Glyco_trans_4-like_N"/>
</dbReference>
<proteinExistence type="predicted"/>
<evidence type="ECO:0000259" key="2">
    <source>
        <dbReference type="Pfam" id="PF13439"/>
    </source>
</evidence>
<dbReference type="InterPro" id="IPR050194">
    <property type="entry name" value="Glycosyltransferase_grp1"/>
</dbReference>
<accession>A0A2S8SSD6</accession>
<keyword evidence="3" id="KW-0808">Transferase</keyword>
<dbReference type="GO" id="GO:0016757">
    <property type="term" value="F:glycosyltransferase activity"/>
    <property type="evidence" value="ECO:0007669"/>
    <property type="project" value="InterPro"/>
</dbReference>
<gene>
    <name evidence="3" type="ORF">B1R32_10944</name>
</gene>
<dbReference type="Pfam" id="PF00534">
    <property type="entry name" value="Glycos_transf_1"/>
    <property type="match status" value="1"/>
</dbReference>
<feature type="domain" description="Glycosyl transferase family 1" evidence="1">
    <location>
        <begin position="190"/>
        <end position="355"/>
    </location>
</feature>
<dbReference type="SUPFAM" id="SSF53756">
    <property type="entry name" value="UDP-Glycosyltransferase/glycogen phosphorylase"/>
    <property type="match status" value="1"/>
</dbReference>
<dbReference type="InParanoid" id="A0A2S8SSD6"/>
<evidence type="ECO:0000259" key="1">
    <source>
        <dbReference type="Pfam" id="PF00534"/>
    </source>
</evidence>
<name>A0A2S8SSD6_9BACT</name>
<reference evidence="3 4" key="1">
    <citation type="journal article" date="2018" name="Syst. Appl. Microbiol.">
        <title>Abditibacterium utsteinense sp. nov., the first cultivated member of candidate phylum FBP, isolated from ice-free Antarctic soil samples.</title>
        <authorList>
            <person name="Tahon G."/>
            <person name="Tytgat B."/>
            <person name="Lebbe L."/>
            <person name="Carlier A."/>
            <person name="Willems A."/>
        </authorList>
    </citation>
    <scope>NUCLEOTIDE SEQUENCE [LARGE SCALE GENOMIC DNA]</scope>
    <source>
        <strain evidence="3 4">LMG 29911</strain>
    </source>
</reference>
<dbReference type="RefSeq" id="WP_105483865.1">
    <property type="nucleotide sequence ID" value="NZ_NIGF01000009.1"/>
</dbReference>
<evidence type="ECO:0000313" key="4">
    <source>
        <dbReference type="Proteomes" id="UP000237684"/>
    </source>
</evidence>
<dbReference type="Gene3D" id="3.40.50.2000">
    <property type="entry name" value="Glycogen Phosphorylase B"/>
    <property type="match status" value="2"/>
</dbReference>
<sequence>MKVLLISHNCQSLTEGLPKAQFIGEADDVELRVLLPNRWNFYGEPRFPETPLNPSYRRQIGHVMWPWAGPAQSYLHWYPELGRLLRRFRPDVIDLWQEPWSLVSAQTCFLAREILPNVKIISETEQNIDKTLPLPFERFRTYTLKKADFLVGRSQEAIDHLRRKGYGGPARVVPNAVDTELFTRQSPAEREAVRQKLGWDGFIAGYCGRIVPEKGLLDMINALPLLPAQVKMAFIGNGEHRAQLQARAIQSEVEKRVRFLDAQRMEELPPLMGALDALVLPSRTTPNWKEQFGRVIIEAGACGVPVVGSDSGAIPEVVGDGGLIFPEGDVPALARAISKLHSEPEAARQMSQAGFRRAHEQFSWQQVSQQMVQIYREIAR</sequence>
<protein>
    <submittedName>
        <fullName evidence="3">Glycosyltransferase Family 4</fullName>
    </submittedName>
</protein>
<dbReference type="PANTHER" id="PTHR45947:SF3">
    <property type="entry name" value="SULFOQUINOVOSYL TRANSFERASE SQD2"/>
    <property type="match status" value="1"/>
</dbReference>
<dbReference type="CDD" id="cd03801">
    <property type="entry name" value="GT4_PimA-like"/>
    <property type="match status" value="1"/>
</dbReference>
<feature type="domain" description="Glycosyltransferase subfamily 4-like N-terminal" evidence="2">
    <location>
        <begin position="50"/>
        <end position="180"/>
    </location>
</feature>
<dbReference type="AlphaFoldDB" id="A0A2S8SSD6"/>